<feature type="region of interest" description="Disordered" evidence="1">
    <location>
        <begin position="1"/>
        <end position="81"/>
    </location>
</feature>
<feature type="transmembrane region" description="Helical" evidence="2">
    <location>
        <begin position="357"/>
        <end position="390"/>
    </location>
</feature>
<dbReference type="EMBL" id="QYRT01000010">
    <property type="protein sequence ID" value="TIH37832.1"/>
    <property type="molecule type" value="Genomic_DNA"/>
</dbReference>
<feature type="transmembrane region" description="Helical" evidence="2">
    <location>
        <begin position="160"/>
        <end position="189"/>
    </location>
</feature>
<keyword evidence="2" id="KW-0472">Membrane</keyword>
<feature type="transmembrane region" description="Helical" evidence="2">
    <location>
        <begin position="308"/>
        <end position="337"/>
    </location>
</feature>
<accession>A0A4T2C344</accession>
<keyword evidence="2" id="KW-1133">Transmembrane helix</keyword>
<organism evidence="3 4">
    <name type="scientific">Subtercola vilae</name>
    <dbReference type="NCBI Taxonomy" id="2056433"/>
    <lineage>
        <taxon>Bacteria</taxon>
        <taxon>Bacillati</taxon>
        <taxon>Actinomycetota</taxon>
        <taxon>Actinomycetes</taxon>
        <taxon>Micrococcales</taxon>
        <taxon>Microbacteriaceae</taxon>
        <taxon>Subtercola</taxon>
    </lineage>
</organism>
<proteinExistence type="predicted"/>
<dbReference type="AlphaFoldDB" id="A0A4T2C344"/>
<evidence type="ECO:0000313" key="4">
    <source>
        <dbReference type="Proteomes" id="UP000306192"/>
    </source>
</evidence>
<feature type="compositionally biased region" description="Low complexity" evidence="1">
    <location>
        <begin position="9"/>
        <end position="22"/>
    </location>
</feature>
<keyword evidence="2" id="KW-0812">Transmembrane</keyword>
<sequence length="431" mass="44310">MSDDHSEQGASASAGGAPGAAADVPRYGEYAQAPPSAAAPGYEGYPPPAQPGYGAPQYAYAPGATPTGATPTGASSEQWAPPPKPGLIPLRPLGFGTLLGTPFRVLRRNAGPTFGSALIIQFVIVLITALFVGGATFFAITRVSSASAADRNSIVAGSVAIVALSTIIPLAFALVSSALLQGILVLEVSREVLGEKRRMGELWKAAAKRLWPLVLWILLQAVVAVVALSIAVGIVVLLTFIGPVGVALAVVAGILFGLGLVVLAAWLTTKLSLVSCAIVLEGLGVRAGIVRSWRLTNRSFWKTLGTEWLVNAIVYIAAQVVTQPISFIFGIVIGVVFPNGVGGSNGSGGSVNTGSIGLAVALYALVVVVQLVFGAIAAVVQAATVAVIYIDLRMRTEGLDIELVRFVEARQAGLSTPDDDPFRVSVPAGRA</sequence>
<dbReference type="Proteomes" id="UP000306192">
    <property type="component" value="Unassembled WGS sequence"/>
</dbReference>
<feature type="transmembrane region" description="Helical" evidence="2">
    <location>
        <begin position="210"/>
        <end position="240"/>
    </location>
</feature>
<dbReference type="OrthoDB" id="121140at2"/>
<feature type="compositionally biased region" description="Low complexity" evidence="1">
    <location>
        <begin position="51"/>
        <end position="74"/>
    </location>
</feature>
<comment type="caution">
    <text evidence="3">The sequence shown here is derived from an EMBL/GenBank/DDBJ whole genome shotgun (WGS) entry which is preliminary data.</text>
</comment>
<keyword evidence="4" id="KW-1185">Reference proteome</keyword>
<evidence type="ECO:0000313" key="3">
    <source>
        <dbReference type="EMBL" id="TIH37832.1"/>
    </source>
</evidence>
<evidence type="ECO:0000256" key="2">
    <source>
        <dbReference type="SAM" id="Phobius"/>
    </source>
</evidence>
<gene>
    <name evidence="3" type="ORF">D4765_07435</name>
</gene>
<name>A0A4T2C344_9MICO</name>
<feature type="transmembrane region" description="Helical" evidence="2">
    <location>
        <begin position="246"/>
        <end position="267"/>
    </location>
</feature>
<feature type="transmembrane region" description="Helical" evidence="2">
    <location>
        <begin position="114"/>
        <end position="140"/>
    </location>
</feature>
<protein>
    <recommendedName>
        <fullName evidence="5">Glycerophosphoryl diester phosphodiesterase membrane domain-containing protein</fullName>
    </recommendedName>
</protein>
<feature type="compositionally biased region" description="Low complexity" evidence="1">
    <location>
        <begin position="33"/>
        <end position="44"/>
    </location>
</feature>
<evidence type="ECO:0008006" key="5">
    <source>
        <dbReference type="Google" id="ProtNLM"/>
    </source>
</evidence>
<evidence type="ECO:0000256" key="1">
    <source>
        <dbReference type="SAM" id="MobiDB-lite"/>
    </source>
</evidence>
<dbReference type="RefSeq" id="WP_136641652.1">
    <property type="nucleotide sequence ID" value="NZ_QYRT01000010.1"/>
</dbReference>
<reference evidence="3 4" key="1">
    <citation type="journal article" date="2019" name="Microorganisms">
        <title>Systematic Affiliation and Genome Analysis of Subtercola vilae DB165(T) with Particular Emphasis on Cold Adaptation of an Isolate from a High-Altitude Cold Volcano Lake.</title>
        <authorList>
            <person name="Villalobos A.S."/>
            <person name="Wiese J."/>
            <person name="Imhoff J.F."/>
            <person name="Dorador C."/>
            <person name="Keller A."/>
            <person name="Hentschel U."/>
        </authorList>
    </citation>
    <scope>NUCLEOTIDE SEQUENCE [LARGE SCALE GENOMIC DNA]</scope>
    <source>
        <strain evidence="3 4">DB165</strain>
    </source>
</reference>